<dbReference type="Pfam" id="PF00732">
    <property type="entry name" value="GMC_oxred_N"/>
    <property type="match status" value="1"/>
</dbReference>
<feature type="binding site" evidence="5">
    <location>
        <position position="117"/>
    </location>
    <ligand>
        <name>FAD</name>
        <dbReference type="ChEBI" id="CHEBI:57692"/>
    </ligand>
</feature>
<dbReference type="RefSeq" id="XP_043005051.1">
    <property type="nucleotide sequence ID" value="XM_043157683.1"/>
</dbReference>
<comment type="cofactor">
    <cofactor evidence="1 5">
        <name>FAD</name>
        <dbReference type="ChEBI" id="CHEBI:57692"/>
    </cofactor>
</comment>
<sequence length="607" mass="64914">MRFAISGTLGLAAAVIGARAQGGLFTSLSQIKDTHYDFVIVGGGTAGSVLANRLTESGEHSVLVVEAGIDHKGLLDLVIPLLAINLRTNGTITNWNYTTVPQRGALNQSLEVARGFVLGGSSSINTLQWYRASNSLWNTFARLSGDEGWGWKSVEKYYFKTSSLVTPQDGRDISTETNSRAHGSGPLNVTVNGFVFDIDTVFEEAAKNSTRFPYNQDYNSGNSLGIAWAQSTTGGGVRNSAATAYLDPVMSRQNLDVLINTRATKILSSSSHQGKGEPMMNVVQLATDANGPRVNITARKEVILSAGAINTPQILLMSGIGPKEDLEALNIDVVLDSPAVGLNLTDQPAIPIVFNVTSVHTFTDLLRKPELSEQLLQQWQENRTGLYVNYPGSIVGNFKLPPTFKDVSSGDGSANIGFVTVDSFLAAPPVPETGEFISMLLAVLSPSSRGSVKLATTNPFDAPLIDFGIYSSDLDIKAQVQAMKMVDEIFALPQFNGIFLGPYGDLALAKTDEQKADFARRNVGVYDHASCSVSMGPGGVLDSHLRVKGVKGLRVVDASVFPMIPESNTQAPVYIVAERAADLIKADYHSFSIQLSLIQSSTIGGSM</sequence>
<evidence type="ECO:0000256" key="1">
    <source>
        <dbReference type="ARBA" id="ARBA00001974"/>
    </source>
</evidence>
<dbReference type="InterPro" id="IPR036188">
    <property type="entry name" value="FAD/NAD-bd_sf"/>
</dbReference>
<dbReference type="InterPro" id="IPR012132">
    <property type="entry name" value="GMC_OxRdtase"/>
</dbReference>
<keyword evidence="9" id="KW-1185">Reference proteome</keyword>
<dbReference type="PANTHER" id="PTHR11552:SF147">
    <property type="entry name" value="CHOLINE DEHYDROGENASE, MITOCHONDRIAL"/>
    <property type="match status" value="1"/>
</dbReference>
<feature type="binding site" evidence="5">
    <location>
        <position position="526"/>
    </location>
    <ligand>
        <name>substrate</name>
    </ligand>
</feature>
<organism evidence="8 9">
    <name type="scientific">Marasmius oreades</name>
    <name type="common">fairy-ring Marasmius</name>
    <dbReference type="NCBI Taxonomy" id="181124"/>
    <lineage>
        <taxon>Eukaryota</taxon>
        <taxon>Fungi</taxon>
        <taxon>Dikarya</taxon>
        <taxon>Basidiomycota</taxon>
        <taxon>Agaricomycotina</taxon>
        <taxon>Agaricomycetes</taxon>
        <taxon>Agaricomycetidae</taxon>
        <taxon>Agaricales</taxon>
        <taxon>Marasmiineae</taxon>
        <taxon>Marasmiaceae</taxon>
        <taxon>Marasmius</taxon>
    </lineage>
</organism>
<dbReference type="Pfam" id="PF05199">
    <property type="entry name" value="GMC_oxred_C"/>
    <property type="match status" value="1"/>
</dbReference>
<gene>
    <name evidence="8" type="ORF">E1B28_012558</name>
</gene>
<dbReference type="SUPFAM" id="SSF54373">
    <property type="entry name" value="FAD-linked reductases, C-terminal domain"/>
    <property type="match status" value="1"/>
</dbReference>
<evidence type="ECO:0000313" key="8">
    <source>
        <dbReference type="EMBL" id="KAG7088580.1"/>
    </source>
</evidence>
<feature type="signal peptide" evidence="6">
    <location>
        <begin position="1"/>
        <end position="20"/>
    </location>
</feature>
<feature type="chain" id="PRO_5040357814" description="Glucose-methanol-choline oxidoreductase N-terminal domain-containing protein" evidence="6">
    <location>
        <begin position="21"/>
        <end position="607"/>
    </location>
</feature>
<dbReference type="GO" id="GO:0050660">
    <property type="term" value="F:flavin adenine dinucleotide binding"/>
    <property type="evidence" value="ECO:0007669"/>
    <property type="project" value="InterPro"/>
</dbReference>
<reference evidence="8" key="1">
    <citation type="journal article" date="2021" name="Genome Biol. Evol.">
        <title>The assembled and annotated genome of the fairy-ring fungus Marasmius oreades.</title>
        <authorList>
            <person name="Hiltunen M."/>
            <person name="Ament-Velasquez S.L."/>
            <person name="Johannesson H."/>
        </authorList>
    </citation>
    <scope>NUCLEOTIDE SEQUENCE</scope>
    <source>
        <strain evidence="8">03SP1</strain>
    </source>
</reference>
<evidence type="ECO:0000256" key="4">
    <source>
        <dbReference type="ARBA" id="ARBA00022827"/>
    </source>
</evidence>
<evidence type="ECO:0000256" key="2">
    <source>
        <dbReference type="ARBA" id="ARBA00010790"/>
    </source>
</evidence>
<evidence type="ECO:0000313" key="9">
    <source>
        <dbReference type="Proteomes" id="UP001049176"/>
    </source>
</evidence>
<dbReference type="PANTHER" id="PTHR11552">
    <property type="entry name" value="GLUCOSE-METHANOL-CHOLINE GMC OXIDOREDUCTASE"/>
    <property type="match status" value="1"/>
</dbReference>
<dbReference type="EMBL" id="CM032188">
    <property type="protein sequence ID" value="KAG7088580.1"/>
    <property type="molecule type" value="Genomic_DNA"/>
</dbReference>
<dbReference type="Gene3D" id="3.50.50.60">
    <property type="entry name" value="FAD/NAD(P)-binding domain"/>
    <property type="match status" value="1"/>
</dbReference>
<dbReference type="Proteomes" id="UP001049176">
    <property type="component" value="Chromosome 8"/>
</dbReference>
<name>A0A9P7UP36_9AGAR</name>
<keyword evidence="3" id="KW-0285">Flavoprotein</keyword>
<comment type="caution">
    <text evidence="8">The sequence shown here is derived from an EMBL/GenBank/DDBJ whole genome shotgun (WGS) entry which is preliminary data.</text>
</comment>
<dbReference type="InterPro" id="IPR007867">
    <property type="entry name" value="GMC_OxRtase_C"/>
</dbReference>
<dbReference type="GeneID" id="66081633"/>
<evidence type="ECO:0000256" key="3">
    <source>
        <dbReference type="ARBA" id="ARBA00022630"/>
    </source>
</evidence>
<keyword evidence="6" id="KW-0732">Signal</keyword>
<accession>A0A9P7UP36</accession>
<dbReference type="SUPFAM" id="SSF51905">
    <property type="entry name" value="FAD/NAD(P)-binding domain"/>
    <property type="match status" value="1"/>
</dbReference>
<protein>
    <recommendedName>
        <fullName evidence="7">Glucose-methanol-choline oxidoreductase N-terminal domain-containing protein</fullName>
    </recommendedName>
</protein>
<dbReference type="Gene3D" id="3.30.560.10">
    <property type="entry name" value="Glucose Oxidase, domain 3"/>
    <property type="match status" value="1"/>
</dbReference>
<dbReference type="PROSITE" id="PS00624">
    <property type="entry name" value="GMC_OXRED_2"/>
    <property type="match status" value="1"/>
</dbReference>
<keyword evidence="4 5" id="KW-0274">FAD</keyword>
<evidence type="ECO:0000259" key="7">
    <source>
        <dbReference type="PROSITE" id="PS00624"/>
    </source>
</evidence>
<dbReference type="InterPro" id="IPR000172">
    <property type="entry name" value="GMC_OxRdtase_N"/>
</dbReference>
<dbReference type="OrthoDB" id="269227at2759"/>
<evidence type="ECO:0000256" key="5">
    <source>
        <dbReference type="PIRSR" id="PIRSR000137-2"/>
    </source>
</evidence>
<dbReference type="AlphaFoldDB" id="A0A9P7UP36"/>
<comment type="similarity">
    <text evidence="2">Belongs to the GMC oxidoreductase family.</text>
</comment>
<dbReference type="PIRSF" id="PIRSF000137">
    <property type="entry name" value="Alcohol_oxidase"/>
    <property type="match status" value="1"/>
</dbReference>
<feature type="domain" description="Glucose-methanol-choline oxidoreductase N-terminal" evidence="7">
    <location>
        <begin position="307"/>
        <end position="321"/>
    </location>
</feature>
<dbReference type="GO" id="GO:0016614">
    <property type="term" value="F:oxidoreductase activity, acting on CH-OH group of donors"/>
    <property type="evidence" value="ECO:0007669"/>
    <property type="project" value="InterPro"/>
</dbReference>
<proteinExistence type="inferred from homology"/>
<evidence type="ECO:0000256" key="6">
    <source>
        <dbReference type="SAM" id="SignalP"/>
    </source>
</evidence>